<proteinExistence type="predicted"/>
<accession>A0A0V0RJV4</accession>
<sequence length="65" mass="7052">MTSSTTAFHGQPDTTNEQALGRQLLEAIQIKRRLIECVCSCHGSTFTWGRSIQSAARGVVMLGSI</sequence>
<evidence type="ECO:0000313" key="1">
    <source>
        <dbReference type="EMBL" id="KRX14787.1"/>
    </source>
</evidence>
<protein>
    <submittedName>
        <fullName evidence="1">Uncharacterized protein</fullName>
    </submittedName>
</protein>
<gene>
    <name evidence="1" type="ORF">T07_4056</name>
</gene>
<name>A0A0V0RJV4_9BILA</name>
<comment type="caution">
    <text evidence="1">The sequence shown here is derived from an EMBL/GenBank/DDBJ whole genome shotgun (WGS) entry which is preliminary data.</text>
</comment>
<evidence type="ECO:0000313" key="2">
    <source>
        <dbReference type="Proteomes" id="UP000054630"/>
    </source>
</evidence>
<dbReference type="OrthoDB" id="10288695at2759"/>
<dbReference type="Proteomes" id="UP000054630">
    <property type="component" value="Unassembled WGS sequence"/>
</dbReference>
<dbReference type="EMBL" id="JYDL01000150">
    <property type="protein sequence ID" value="KRX14787.1"/>
    <property type="molecule type" value="Genomic_DNA"/>
</dbReference>
<reference evidence="1 2" key="1">
    <citation type="submission" date="2015-01" db="EMBL/GenBank/DDBJ databases">
        <title>Evolution of Trichinella species and genotypes.</title>
        <authorList>
            <person name="Korhonen P.K."/>
            <person name="Edoardo P."/>
            <person name="Giuseppe L.R."/>
            <person name="Gasser R.B."/>
        </authorList>
    </citation>
    <scope>NUCLEOTIDE SEQUENCE [LARGE SCALE GENOMIC DNA]</scope>
    <source>
        <strain evidence="1">ISS37</strain>
    </source>
</reference>
<keyword evidence="2" id="KW-1185">Reference proteome</keyword>
<organism evidence="1 2">
    <name type="scientific">Trichinella nelsoni</name>
    <dbReference type="NCBI Taxonomy" id="6336"/>
    <lineage>
        <taxon>Eukaryota</taxon>
        <taxon>Metazoa</taxon>
        <taxon>Ecdysozoa</taxon>
        <taxon>Nematoda</taxon>
        <taxon>Enoplea</taxon>
        <taxon>Dorylaimia</taxon>
        <taxon>Trichinellida</taxon>
        <taxon>Trichinellidae</taxon>
        <taxon>Trichinella</taxon>
    </lineage>
</organism>
<dbReference type="AlphaFoldDB" id="A0A0V0RJV4"/>